<dbReference type="PRINTS" id="PR00364">
    <property type="entry name" value="DISEASERSIST"/>
</dbReference>
<dbReference type="InterPro" id="IPR036388">
    <property type="entry name" value="WH-like_DNA-bd_sf"/>
</dbReference>
<dbReference type="PANTHER" id="PTHR47691">
    <property type="entry name" value="REGULATOR-RELATED"/>
    <property type="match status" value="1"/>
</dbReference>
<dbReference type="PANTHER" id="PTHR47691:SF3">
    <property type="entry name" value="HTH-TYPE TRANSCRIPTIONAL REGULATOR RV0890C-RELATED"/>
    <property type="match status" value="1"/>
</dbReference>
<dbReference type="Gene3D" id="3.40.50.300">
    <property type="entry name" value="P-loop containing nucleotide triphosphate hydrolases"/>
    <property type="match status" value="1"/>
</dbReference>
<dbReference type="STRING" id="1804984.AYM40_29575"/>
<keyword evidence="1 2" id="KW-0238">DNA-binding</keyword>
<dbReference type="GO" id="GO:0006355">
    <property type="term" value="P:regulation of DNA-templated transcription"/>
    <property type="evidence" value="ECO:0007669"/>
    <property type="project" value="InterPro"/>
</dbReference>
<dbReference type="CDD" id="cd00383">
    <property type="entry name" value="trans_reg_C"/>
    <property type="match status" value="1"/>
</dbReference>
<protein>
    <recommendedName>
        <fullName evidence="3">OmpR/PhoB-type domain-containing protein</fullName>
    </recommendedName>
</protein>
<proteinExistence type="predicted"/>
<dbReference type="EMBL" id="CP014579">
    <property type="protein sequence ID" value="ANB76386.1"/>
    <property type="molecule type" value="Genomic_DNA"/>
</dbReference>
<dbReference type="InterPro" id="IPR027417">
    <property type="entry name" value="P-loop_NTPase"/>
</dbReference>
<dbReference type="InterPro" id="IPR011990">
    <property type="entry name" value="TPR-like_helical_dom_sf"/>
</dbReference>
<dbReference type="SUPFAM" id="SSF52540">
    <property type="entry name" value="P-loop containing nucleoside triphosphate hydrolases"/>
    <property type="match status" value="1"/>
</dbReference>
<keyword evidence="5" id="KW-1185">Reference proteome</keyword>
<sequence>MVQIGHFELDTEMRTLRCGAGRVRIGARAFDILAYLAAFSGRLVTKDELIRHVWPDTIVEENNLQVHLSALRKALGVDRDLIITLTGRGYQLAGRQEQQPQTNADIEVRPQAMGELFGRDVAFREIANLLGQARAVTLVGAGGIGKTSLATAVARNVADRFADGVHFVALAAHADAATVLVAVAEACGLVFAGGTITAARIATALAGKQCLLILDNAEHVIDAVASLTDVLTRHSPILRILTTSREPLRVAAESIYRVQSLDVPAKGDHCEDVLAHSAVRLFLHRVRMLQPRISEDAASVSLVGEVCRRLDGIPLAIELAAACAATLGIDGLHRRLDDRLTVLTGGCRTALPRHQTLRATFDWSYATLDPVARAVFRRLGQFASTFLIDDACAVAADDAINPMLVATSVGELAEKSLLGVEFEDTLTRYWLPESTRAYAREKLQDEGETPAIAAAHARWLQRRFGESGGLLTTHVLTREAPDHLRDALDDARSVLEWAFSPEGDQLLGIELTGTLVEALLAWSLIEECCTRAGRAVTALETLPAGTVDAACELRLRSALASALLLTRGPVSEANRLWLEVLSLAVQQHNDEFQARALWGLFNATLAAGRIRASLKYATLLQMLAGESGDDLQAMLADQLVCVSLCWLGEHTYARTLVERGLTRLGAHQQEMSHTVGFRVDTVVVATANLARILWVQGYPDEAMALIDAMVNSVRSDMGARSLSDLLGDSAVSLALLSGDLPTAARYLDILRTQATQHRLEIWQACCDCLSGRLDILSGRTERGLEMLETALAALRAGGFSRISTSMASAWAEALAHAGSTTEARRILDETLAYCNEGGNHLFTADIWRVLGVISMLEARAAVLRRSSPTEHETRAQTALLHAIEIAQRQGARMWELRAAIPLAQLWHSQGRDEAARQVLGSLCALFPKTSVSLDVRTAHALLGELDTSGAKGDSDVPDVTQPKVAQYDGGLTWFASAAQSDRF</sequence>
<dbReference type="OrthoDB" id="9811542at2"/>
<dbReference type="InterPro" id="IPR001867">
    <property type="entry name" value="OmpR/PhoB-type_DNA-bd"/>
</dbReference>
<dbReference type="GO" id="GO:0043531">
    <property type="term" value="F:ADP binding"/>
    <property type="evidence" value="ECO:0007669"/>
    <property type="project" value="InterPro"/>
</dbReference>
<dbReference type="SMART" id="SM00382">
    <property type="entry name" value="AAA"/>
    <property type="match status" value="1"/>
</dbReference>
<feature type="domain" description="OmpR/PhoB-type" evidence="3">
    <location>
        <begin position="1"/>
        <end position="94"/>
    </location>
</feature>
<dbReference type="InterPro" id="IPR016032">
    <property type="entry name" value="Sig_transdc_resp-reg_C-effctor"/>
</dbReference>
<feature type="DNA-binding region" description="OmpR/PhoB-type" evidence="2">
    <location>
        <begin position="1"/>
        <end position="94"/>
    </location>
</feature>
<dbReference type="PROSITE" id="PS51755">
    <property type="entry name" value="OMPR_PHOB"/>
    <property type="match status" value="1"/>
</dbReference>
<dbReference type="GO" id="GO:0000160">
    <property type="term" value="P:phosphorelay signal transduction system"/>
    <property type="evidence" value="ECO:0007669"/>
    <property type="project" value="InterPro"/>
</dbReference>
<evidence type="ECO:0000313" key="4">
    <source>
        <dbReference type="EMBL" id="ANB76386.1"/>
    </source>
</evidence>
<accession>A0A160FU39</accession>
<dbReference type="Pfam" id="PF00486">
    <property type="entry name" value="Trans_reg_C"/>
    <property type="match status" value="1"/>
</dbReference>
<dbReference type="InterPro" id="IPR003593">
    <property type="entry name" value="AAA+_ATPase"/>
</dbReference>
<reference evidence="4 5" key="1">
    <citation type="journal article" date="2016" name="Gene">
        <title>PacBio SMRT assembly of a complex multi-replicon genome reveals chlorocatechol degradative operon in a region of genome plasticity.</title>
        <authorList>
            <person name="Ricker N."/>
            <person name="Shen S.Y."/>
            <person name="Goordial J."/>
            <person name="Jin S."/>
            <person name="Fulthorpe R.R."/>
        </authorList>
    </citation>
    <scope>NUCLEOTIDE SEQUENCE [LARGE SCALE GENOMIC DNA]</scope>
    <source>
        <strain evidence="4 5">OLGA172</strain>
    </source>
</reference>
<evidence type="ECO:0000259" key="3">
    <source>
        <dbReference type="PROSITE" id="PS51755"/>
    </source>
</evidence>
<dbReference type="Proteomes" id="UP000076852">
    <property type="component" value="Chromosome 2"/>
</dbReference>
<dbReference type="SUPFAM" id="SSF46894">
    <property type="entry name" value="C-terminal effector domain of the bipartite response regulators"/>
    <property type="match status" value="1"/>
</dbReference>
<dbReference type="KEGG" id="buz:AYM40_29575"/>
<dbReference type="Gene3D" id="1.25.40.10">
    <property type="entry name" value="Tetratricopeptide repeat domain"/>
    <property type="match status" value="1"/>
</dbReference>
<dbReference type="Gene3D" id="1.10.10.10">
    <property type="entry name" value="Winged helix-like DNA-binding domain superfamily/Winged helix DNA-binding domain"/>
    <property type="match status" value="1"/>
</dbReference>
<name>A0A160FU39_9BURK</name>
<evidence type="ECO:0000256" key="2">
    <source>
        <dbReference type="PROSITE-ProRule" id="PRU01091"/>
    </source>
</evidence>
<evidence type="ECO:0000313" key="5">
    <source>
        <dbReference type="Proteomes" id="UP000076852"/>
    </source>
</evidence>
<dbReference type="GO" id="GO:0003677">
    <property type="term" value="F:DNA binding"/>
    <property type="evidence" value="ECO:0007669"/>
    <property type="project" value="UniProtKB-UniRule"/>
</dbReference>
<gene>
    <name evidence="4" type="ORF">AYM40_29575</name>
</gene>
<dbReference type="Pfam" id="PF00931">
    <property type="entry name" value="NB-ARC"/>
    <property type="match status" value="1"/>
</dbReference>
<organism evidence="4 5">
    <name type="scientific">Paraburkholderia phytofirmans OLGA172</name>
    <dbReference type="NCBI Taxonomy" id="1417228"/>
    <lineage>
        <taxon>Bacteria</taxon>
        <taxon>Pseudomonadati</taxon>
        <taxon>Pseudomonadota</taxon>
        <taxon>Betaproteobacteria</taxon>
        <taxon>Burkholderiales</taxon>
        <taxon>Burkholderiaceae</taxon>
        <taxon>Paraburkholderia</taxon>
    </lineage>
</organism>
<dbReference type="RefSeq" id="WP_063499615.1">
    <property type="nucleotide sequence ID" value="NZ_CP014579.1"/>
</dbReference>
<evidence type="ECO:0000256" key="1">
    <source>
        <dbReference type="ARBA" id="ARBA00023125"/>
    </source>
</evidence>
<dbReference type="AlphaFoldDB" id="A0A160FU39"/>
<dbReference type="InterPro" id="IPR002182">
    <property type="entry name" value="NB-ARC"/>
</dbReference>
<dbReference type="SMART" id="SM00862">
    <property type="entry name" value="Trans_reg_C"/>
    <property type="match status" value="1"/>
</dbReference>